<name>A0A1U7I290_9CYAN</name>
<accession>A0A1U7I290</accession>
<organism evidence="1 2">
    <name type="scientific">[Phormidium ambiguum] IAM M-71</name>
    <dbReference type="NCBI Taxonomy" id="454136"/>
    <lineage>
        <taxon>Bacteria</taxon>
        <taxon>Bacillati</taxon>
        <taxon>Cyanobacteriota</taxon>
        <taxon>Cyanophyceae</taxon>
        <taxon>Oscillatoriophycideae</taxon>
        <taxon>Aerosakkonematales</taxon>
        <taxon>Aerosakkonemataceae</taxon>
        <taxon>Floridanema</taxon>
    </lineage>
</organism>
<evidence type="ECO:0000313" key="2">
    <source>
        <dbReference type="Proteomes" id="UP000185860"/>
    </source>
</evidence>
<dbReference type="AlphaFoldDB" id="A0A1U7I290"/>
<dbReference type="Proteomes" id="UP000185860">
    <property type="component" value="Unassembled WGS sequence"/>
</dbReference>
<dbReference type="EMBL" id="MRCE01000070">
    <property type="protein sequence ID" value="OKH30187.1"/>
    <property type="molecule type" value="Genomic_DNA"/>
</dbReference>
<proteinExistence type="predicted"/>
<gene>
    <name evidence="1" type="ORF">NIES2119_31450</name>
</gene>
<protein>
    <submittedName>
        <fullName evidence="1">Uncharacterized protein</fullName>
    </submittedName>
</protein>
<dbReference type="RefSeq" id="WP_073597429.1">
    <property type="nucleotide sequence ID" value="NZ_MRCE01000070.1"/>
</dbReference>
<sequence length="93" mass="10659">MGWRVTLVVEPGCGEDFRSNLINIECNDLKEGQEIAKNITPLGSKVQELITETDENGEPSCWLKIPEGSIKSVWVWFISDEEEEEEEEEDEEE</sequence>
<comment type="caution">
    <text evidence="1">The sequence shown here is derived from an EMBL/GenBank/DDBJ whole genome shotgun (WGS) entry which is preliminary data.</text>
</comment>
<evidence type="ECO:0000313" key="1">
    <source>
        <dbReference type="EMBL" id="OKH30187.1"/>
    </source>
</evidence>
<reference evidence="1 2" key="1">
    <citation type="submission" date="2016-11" db="EMBL/GenBank/DDBJ databases">
        <title>Draft Genome Sequences of Nine Cyanobacterial Strains from Diverse Habitats.</title>
        <authorList>
            <person name="Zhu T."/>
            <person name="Hou S."/>
            <person name="Lu X."/>
            <person name="Hess W.R."/>
        </authorList>
    </citation>
    <scope>NUCLEOTIDE SEQUENCE [LARGE SCALE GENOMIC DNA]</scope>
    <source>
        <strain evidence="1 2">IAM M-71</strain>
    </source>
</reference>